<dbReference type="InterPro" id="IPR029060">
    <property type="entry name" value="PIN-like_dom_sf"/>
</dbReference>
<dbReference type="AlphaFoldDB" id="A0A2H3D248"/>
<dbReference type="GO" id="GO:0004518">
    <property type="term" value="F:nuclease activity"/>
    <property type="evidence" value="ECO:0007669"/>
    <property type="project" value="InterPro"/>
</dbReference>
<sequence>MGVKGGWDLLNLTSSVSFIDWASETISTGTVHELVPCIGIDASPHHPAYKHKKTVKKTPVWLTNDFKWLLKGFGFPYWEVPGEAEAELVMLSCLGQISTMMSEDFDTMIFGARQVIQIKEERDSKYLIKVYEAGSQFSCNNLVMIVLLTGGDYDHQDFSMTLETQGAWQHSLASCIPLDFPQVSVLIQYLHPVTSQLNGPNNVPAAPLLNQPNISHLSDLCSEIYVSFILPGEILTQITSAIDGTYNTNTTAAEYDQFVKKPEIHAWLSRVLTLHAWPNTLDDIQHPTLNTGRNHKMVKPSIKKMRHIEAEPSISQPPQLLPIYATDLTQS</sequence>
<reference evidence="3" key="1">
    <citation type="journal article" date="2017" name="Nat. Ecol. Evol.">
        <title>Genome expansion and lineage-specific genetic innovations in the forest pathogenic fungi Armillaria.</title>
        <authorList>
            <person name="Sipos G."/>
            <person name="Prasanna A.N."/>
            <person name="Walter M.C."/>
            <person name="O'Connor E."/>
            <person name="Balint B."/>
            <person name="Krizsan K."/>
            <person name="Kiss B."/>
            <person name="Hess J."/>
            <person name="Varga T."/>
            <person name="Slot J."/>
            <person name="Riley R."/>
            <person name="Boka B."/>
            <person name="Rigling D."/>
            <person name="Barry K."/>
            <person name="Lee J."/>
            <person name="Mihaltcheva S."/>
            <person name="LaButti K."/>
            <person name="Lipzen A."/>
            <person name="Waldron R."/>
            <person name="Moloney N.M."/>
            <person name="Sperisen C."/>
            <person name="Kredics L."/>
            <person name="Vagvoelgyi C."/>
            <person name="Patrignani A."/>
            <person name="Fitzpatrick D."/>
            <person name="Nagy I."/>
            <person name="Doyle S."/>
            <person name="Anderson J.B."/>
            <person name="Grigoriev I.V."/>
            <person name="Gueldener U."/>
            <person name="Muensterkoetter M."/>
            <person name="Nagy L.G."/>
        </authorList>
    </citation>
    <scope>NUCLEOTIDE SEQUENCE [LARGE SCALE GENOMIC DNA]</scope>
    <source>
        <strain evidence="3">Ar21-2</strain>
    </source>
</reference>
<dbReference type="InterPro" id="IPR006084">
    <property type="entry name" value="XPG/Rad2"/>
</dbReference>
<evidence type="ECO:0000313" key="2">
    <source>
        <dbReference type="EMBL" id="PBK88150.1"/>
    </source>
</evidence>
<dbReference type="SUPFAM" id="SSF88723">
    <property type="entry name" value="PIN domain-like"/>
    <property type="match status" value="1"/>
</dbReference>
<protein>
    <recommendedName>
        <fullName evidence="1">XPG-I domain-containing protein</fullName>
    </recommendedName>
</protein>
<dbReference type="Gene3D" id="3.40.50.1010">
    <property type="entry name" value="5'-nuclease"/>
    <property type="match status" value="1"/>
</dbReference>
<dbReference type="InterPro" id="IPR006086">
    <property type="entry name" value="XPG-I_dom"/>
</dbReference>
<dbReference type="OrthoDB" id="2148513at2759"/>
<evidence type="ECO:0000259" key="1">
    <source>
        <dbReference type="SMART" id="SM00484"/>
    </source>
</evidence>
<dbReference type="EMBL" id="KZ293674">
    <property type="protein sequence ID" value="PBK88150.1"/>
    <property type="molecule type" value="Genomic_DNA"/>
</dbReference>
<dbReference type="SMART" id="SM00484">
    <property type="entry name" value="XPGI"/>
    <property type="match status" value="1"/>
</dbReference>
<dbReference type="OMA" id="CANQHER"/>
<dbReference type="PRINTS" id="PR00853">
    <property type="entry name" value="XPGRADSUPER"/>
</dbReference>
<dbReference type="InParanoid" id="A0A2H3D248"/>
<dbReference type="Proteomes" id="UP000217790">
    <property type="component" value="Unassembled WGS sequence"/>
</dbReference>
<dbReference type="Pfam" id="PF00867">
    <property type="entry name" value="XPG_I"/>
    <property type="match status" value="1"/>
</dbReference>
<organism evidence="2 3">
    <name type="scientific">Armillaria gallica</name>
    <name type="common">Bulbous honey fungus</name>
    <name type="synonym">Armillaria bulbosa</name>
    <dbReference type="NCBI Taxonomy" id="47427"/>
    <lineage>
        <taxon>Eukaryota</taxon>
        <taxon>Fungi</taxon>
        <taxon>Dikarya</taxon>
        <taxon>Basidiomycota</taxon>
        <taxon>Agaricomycotina</taxon>
        <taxon>Agaricomycetes</taxon>
        <taxon>Agaricomycetidae</taxon>
        <taxon>Agaricales</taxon>
        <taxon>Marasmiineae</taxon>
        <taxon>Physalacriaceae</taxon>
        <taxon>Armillaria</taxon>
    </lineage>
</organism>
<name>A0A2H3D248_ARMGA</name>
<proteinExistence type="predicted"/>
<dbReference type="GO" id="GO:0006974">
    <property type="term" value="P:DNA damage response"/>
    <property type="evidence" value="ECO:0007669"/>
    <property type="project" value="UniProtKB-ARBA"/>
</dbReference>
<gene>
    <name evidence="2" type="ORF">ARMGADRAFT_1034119</name>
</gene>
<keyword evidence="3" id="KW-1185">Reference proteome</keyword>
<feature type="domain" description="XPG-I" evidence="1">
    <location>
        <begin position="71"/>
        <end position="139"/>
    </location>
</feature>
<evidence type="ECO:0000313" key="3">
    <source>
        <dbReference type="Proteomes" id="UP000217790"/>
    </source>
</evidence>
<accession>A0A2H3D248</accession>
<dbReference type="STRING" id="47427.A0A2H3D248"/>